<dbReference type="PANTHER" id="PTHR20873">
    <property type="entry name" value="L-SERYL-TRNA(SEC) KINASE"/>
    <property type="match status" value="1"/>
</dbReference>
<dbReference type="InterPro" id="IPR027417">
    <property type="entry name" value="P-loop_NTPase"/>
</dbReference>
<dbReference type="Gene3D" id="3.40.50.300">
    <property type="entry name" value="P-loop containing nucleotide triphosphate hydrolases"/>
    <property type="match status" value="1"/>
</dbReference>
<gene>
    <name evidence="3" type="ORF">PECUL_23A061077</name>
</gene>
<evidence type="ECO:0000256" key="2">
    <source>
        <dbReference type="ARBA" id="ARBA00022840"/>
    </source>
</evidence>
<evidence type="ECO:0000313" key="4">
    <source>
        <dbReference type="Proteomes" id="UP001295444"/>
    </source>
</evidence>
<keyword evidence="2" id="KW-0067">ATP-binding</keyword>
<keyword evidence="4" id="KW-1185">Reference proteome</keyword>
<organism evidence="3 4">
    <name type="scientific">Pelobates cultripes</name>
    <name type="common">Western spadefoot toad</name>
    <dbReference type="NCBI Taxonomy" id="61616"/>
    <lineage>
        <taxon>Eukaryota</taxon>
        <taxon>Metazoa</taxon>
        <taxon>Chordata</taxon>
        <taxon>Craniata</taxon>
        <taxon>Vertebrata</taxon>
        <taxon>Euteleostomi</taxon>
        <taxon>Amphibia</taxon>
        <taxon>Batrachia</taxon>
        <taxon>Anura</taxon>
        <taxon>Pelobatoidea</taxon>
        <taxon>Pelobatidae</taxon>
        <taxon>Pelobates</taxon>
    </lineage>
</organism>
<keyword evidence="1" id="KW-0547">Nucleotide-binding</keyword>
<dbReference type="NCBIfam" id="TIGR03575">
    <property type="entry name" value="selen_PSTK_euk"/>
    <property type="match status" value="1"/>
</dbReference>
<accession>A0AAD1TGS3</accession>
<dbReference type="InterPro" id="IPR020028">
    <property type="entry name" value="L-seryl-tRNA_Sec_kinase_euk"/>
</dbReference>
<dbReference type="SUPFAM" id="SSF52540">
    <property type="entry name" value="P-loop containing nucleoside triphosphate hydrolases"/>
    <property type="match status" value="1"/>
</dbReference>
<name>A0AAD1TGS3_PELCU</name>
<dbReference type="AlphaFoldDB" id="A0AAD1TGS3"/>
<evidence type="ECO:0000313" key="3">
    <source>
        <dbReference type="EMBL" id="CAH2322809.1"/>
    </source>
</evidence>
<dbReference type="Pfam" id="PF08433">
    <property type="entry name" value="KTI12"/>
    <property type="match status" value="2"/>
</dbReference>
<dbReference type="EMBL" id="OW240922">
    <property type="protein sequence ID" value="CAH2322809.1"/>
    <property type="molecule type" value="Genomic_DNA"/>
</dbReference>
<protein>
    <recommendedName>
        <fullName evidence="5">Phosphoseryl-tRNA kinase</fullName>
    </recommendedName>
</protein>
<dbReference type="GO" id="GO:0000049">
    <property type="term" value="F:tRNA binding"/>
    <property type="evidence" value="ECO:0007669"/>
    <property type="project" value="TreeGrafter"/>
</dbReference>
<dbReference type="GO" id="GO:0016301">
    <property type="term" value="F:kinase activity"/>
    <property type="evidence" value="ECO:0007669"/>
    <property type="project" value="TreeGrafter"/>
</dbReference>
<evidence type="ECO:0000256" key="1">
    <source>
        <dbReference type="ARBA" id="ARBA00022741"/>
    </source>
</evidence>
<sequence>MNYKSQKPPAKEGIWFPQKPKLAGDWPSELSVSVRRWLAAVPMCEAAGARRLALCLLCGLPASGKSTLAESLRKRALGESVVVVVTYDDVITAASFSEELASRLGQASGISAEPGGEETSLWKQLRRLLLQYIEQLIDAFLNSSGLVQPFCVSEKTWHRFIGCLERQGLILNAASDVKTPSFTLNIPENNSLCLVLDDNFYYQSMRYEVYQLARKYSAGFCQIYLHCPVDCCVMRNRSRACPVPDQTICLMEQKIEKPNTKKNTWEQNSLIIDSSEKDSMQDSKIPDLISQALENPITPVEEDYERKQEQDRAICAANILHQADKIYRRLISETMQTMKGTISVEEMKMVAQELQRAKSKLLEKLRQSMSHRVPCAADMMFLIKEQVDNIVHPYLFKE</sequence>
<dbReference type="PANTHER" id="PTHR20873:SF0">
    <property type="entry name" value="L-SERYL-TRNA(SEC) KINASE"/>
    <property type="match status" value="1"/>
</dbReference>
<dbReference type="Proteomes" id="UP001295444">
    <property type="component" value="Chromosome 11"/>
</dbReference>
<proteinExistence type="predicted"/>
<dbReference type="InterPro" id="IPR013641">
    <property type="entry name" value="KTI12/PSTK"/>
</dbReference>
<reference evidence="3" key="1">
    <citation type="submission" date="2022-03" db="EMBL/GenBank/DDBJ databases">
        <authorList>
            <person name="Alioto T."/>
            <person name="Alioto T."/>
            <person name="Gomez Garrido J."/>
        </authorList>
    </citation>
    <scope>NUCLEOTIDE SEQUENCE</scope>
</reference>
<evidence type="ECO:0008006" key="5">
    <source>
        <dbReference type="Google" id="ProtNLM"/>
    </source>
</evidence>
<dbReference type="GO" id="GO:0005524">
    <property type="term" value="F:ATP binding"/>
    <property type="evidence" value="ECO:0007669"/>
    <property type="project" value="UniProtKB-KW"/>
</dbReference>
<dbReference type="InterPro" id="IPR052648">
    <property type="entry name" value="Ser-tRNA(Sec)_kinase"/>
</dbReference>